<protein>
    <submittedName>
        <fullName evidence="1">Uncharacterized protein</fullName>
    </submittedName>
</protein>
<sequence length="44" mass="4821">MAESSYTAHVTALPTLLRTAYLQAVPETMCEKAFVFMPTPSAPF</sequence>
<name>A0A245ZDC7_9SPHN</name>
<comment type="caution">
    <text evidence="1">The sequence shown here is derived from an EMBL/GenBank/DDBJ whole genome shotgun (WGS) entry which is preliminary data.</text>
</comment>
<gene>
    <name evidence="1" type="ORF">SPMU_33600</name>
</gene>
<proteinExistence type="predicted"/>
<evidence type="ECO:0000313" key="1">
    <source>
        <dbReference type="EMBL" id="OWK27718.1"/>
    </source>
</evidence>
<keyword evidence="2" id="KW-1185">Reference proteome</keyword>
<dbReference type="AlphaFoldDB" id="A0A245ZDC7"/>
<evidence type="ECO:0000313" key="2">
    <source>
        <dbReference type="Proteomes" id="UP000197783"/>
    </source>
</evidence>
<reference evidence="1 2" key="1">
    <citation type="submission" date="2017-03" db="EMBL/GenBank/DDBJ databases">
        <title>Genome sequence of Sphingomonas mucosissima DSM 17494.</title>
        <authorList>
            <person name="Poehlein A."/>
            <person name="Wuebbeler J.H."/>
            <person name="Steinbuechel A."/>
            <person name="Daniel R."/>
        </authorList>
    </citation>
    <scope>NUCLEOTIDE SEQUENCE [LARGE SCALE GENOMIC DNA]</scope>
    <source>
        <strain evidence="1 2">DSM 17494</strain>
    </source>
</reference>
<dbReference type="EMBL" id="NBBJ01000010">
    <property type="protein sequence ID" value="OWK27718.1"/>
    <property type="molecule type" value="Genomic_DNA"/>
</dbReference>
<dbReference type="Proteomes" id="UP000197783">
    <property type="component" value="Unassembled WGS sequence"/>
</dbReference>
<organism evidence="1 2">
    <name type="scientific">Sphingomonas mucosissima</name>
    <dbReference type="NCBI Taxonomy" id="370959"/>
    <lineage>
        <taxon>Bacteria</taxon>
        <taxon>Pseudomonadati</taxon>
        <taxon>Pseudomonadota</taxon>
        <taxon>Alphaproteobacteria</taxon>
        <taxon>Sphingomonadales</taxon>
        <taxon>Sphingomonadaceae</taxon>
        <taxon>Sphingomonas</taxon>
    </lineage>
</organism>
<accession>A0A245ZDC7</accession>